<name>A0ABN9MIQ4_9NEOB</name>
<dbReference type="PANTHER" id="PTHR15614">
    <property type="entry name" value="INTRAFLAGELLAR TRANSPORT PROTEIN 81 HOMOLOG"/>
    <property type="match status" value="1"/>
</dbReference>
<dbReference type="Proteomes" id="UP001176940">
    <property type="component" value="Unassembled WGS sequence"/>
</dbReference>
<accession>A0ABN9MIQ4</accession>
<sequence>MPLAMVLKKCFAGFESSVSIVSRRRSILDRRVSMLSLNALKQFWKTVLKCKNSGMAGCPRPAGAVGNTQTKDISAMEEEKDQLMKRVERLKKRVDTVQNHQRMLEIASQLRIEKEREDSLTQQKQEQRNQLFSAEQKLQRAQQQLKNMRHAAADAKPEGYISVIKMHFVTNLPAGRFGGRNAHAPAILQDGGAQGEDGRTDTGTPGPCAQWVLFSIGYSVLYPSWKTAAEPQRQNRCVSAVSTKEIYKVGVAEEKY</sequence>
<keyword evidence="3" id="KW-1185">Reference proteome</keyword>
<evidence type="ECO:0000313" key="3">
    <source>
        <dbReference type="Proteomes" id="UP001176940"/>
    </source>
</evidence>
<comment type="caution">
    <text evidence="2">The sequence shown here is derived from an EMBL/GenBank/DDBJ whole genome shotgun (WGS) entry which is preliminary data.</text>
</comment>
<evidence type="ECO:0000313" key="2">
    <source>
        <dbReference type="EMBL" id="CAJ0966662.1"/>
    </source>
</evidence>
<dbReference type="PANTHER" id="PTHR15614:SF2">
    <property type="entry name" value="INTRAFLAGELLAR TRANSPORT PROTEIN 81 HOMOLOG"/>
    <property type="match status" value="1"/>
</dbReference>
<reference evidence="2" key="1">
    <citation type="submission" date="2023-07" db="EMBL/GenBank/DDBJ databases">
        <authorList>
            <person name="Stuckert A."/>
        </authorList>
    </citation>
    <scope>NUCLEOTIDE SEQUENCE</scope>
</reference>
<protein>
    <submittedName>
        <fullName evidence="2">Uncharacterized protein</fullName>
    </submittedName>
</protein>
<feature type="coiled-coil region" evidence="1">
    <location>
        <begin position="73"/>
        <end position="151"/>
    </location>
</feature>
<evidence type="ECO:0000256" key="1">
    <source>
        <dbReference type="SAM" id="Coils"/>
    </source>
</evidence>
<organism evidence="2 3">
    <name type="scientific">Ranitomeya imitator</name>
    <name type="common">mimic poison frog</name>
    <dbReference type="NCBI Taxonomy" id="111125"/>
    <lineage>
        <taxon>Eukaryota</taxon>
        <taxon>Metazoa</taxon>
        <taxon>Chordata</taxon>
        <taxon>Craniata</taxon>
        <taxon>Vertebrata</taxon>
        <taxon>Euteleostomi</taxon>
        <taxon>Amphibia</taxon>
        <taxon>Batrachia</taxon>
        <taxon>Anura</taxon>
        <taxon>Neobatrachia</taxon>
        <taxon>Hyloidea</taxon>
        <taxon>Dendrobatidae</taxon>
        <taxon>Dendrobatinae</taxon>
        <taxon>Ranitomeya</taxon>
    </lineage>
</organism>
<gene>
    <name evidence="2" type="ORF">RIMI_LOCUS21534896</name>
</gene>
<proteinExistence type="predicted"/>
<dbReference type="EMBL" id="CAUEEQ010076176">
    <property type="protein sequence ID" value="CAJ0966662.1"/>
    <property type="molecule type" value="Genomic_DNA"/>
</dbReference>
<dbReference type="InterPro" id="IPR029600">
    <property type="entry name" value="IFT81"/>
</dbReference>
<keyword evidence="1" id="KW-0175">Coiled coil</keyword>